<reference evidence="2 3" key="1">
    <citation type="submission" date="2020-10" db="EMBL/GenBank/DDBJ databases">
        <title>Sequencing the genomes of 1000 actinobacteria strains.</title>
        <authorList>
            <person name="Klenk H.-P."/>
        </authorList>
    </citation>
    <scope>NUCLEOTIDE SEQUENCE [LARGE SCALE GENOMIC DNA]</scope>
    <source>
        <strain evidence="2 3">DSM 43173</strain>
    </source>
</reference>
<name>A0ABR9LRU7_9ACTN</name>
<evidence type="ECO:0000313" key="3">
    <source>
        <dbReference type="Proteomes" id="UP000633509"/>
    </source>
</evidence>
<sequence length="168" mass="17770">MTGNVITRLASATLLATALAGLPAPAGAASGYTPEQVCGSGFHRVALGTRPVADQTNTVRGEVHLLYSPYTGEHCVVTIKSDFVGTPTSTTATLLVRNSFFAPPLTYEDPAEPKYFKYYAGPVKANVHGKCVSFKGTISSPDSAIRASGGWGSFGDCGRQPRRQRAFR</sequence>
<keyword evidence="3" id="KW-1185">Reference proteome</keyword>
<comment type="caution">
    <text evidence="2">The sequence shown here is derived from an EMBL/GenBank/DDBJ whole genome shotgun (WGS) entry which is preliminary data.</text>
</comment>
<evidence type="ECO:0008006" key="4">
    <source>
        <dbReference type="Google" id="ProtNLM"/>
    </source>
</evidence>
<dbReference type="Proteomes" id="UP000633509">
    <property type="component" value="Unassembled WGS sequence"/>
</dbReference>
<feature type="signal peptide" evidence="1">
    <location>
        <begin position="1"/>
        <end position="28"/>
    </location>
</feature>
<accession>A0ABR9LRU7</accession>
<evidence type="ECO:0000313" key="2">
    <source>
        <dbReference type="EMBL" id="MBE1583352.1"/>
    </source>
</evidence>
<keyword evidence="1" id="KW-0732">Signal</keyword>
<dbReference type="RefSeq" id="WP_192784462.1">
    <property type="nucleotide sequence ID" value="NZ_JADBEK010000001.1"/>
</dbReference>
<organism evidence="2 3">
    <name type="scientific">Nonomuraea angiospora</name>
    <dbReference type="NCBI Taxonomy" id="46172"/>
    <lineage>
        <taxon>Bacteria</taxon>
        <taxon>Bacillati</taxon>
        <taxon>Actinomycetota</taxon>
        <taxon>Actinomycetes</taxon>
        <taxon>Streptosporangiales</taxon>
        <taxon>Streptosporangiaceae</taxon>
        <taxon>Nonomuraea</taxon>
    </lineage>
</organism>
<feature type="chain" id="PRO_5047366874" description="Spore-associated protein A" evidence="1">
    <location>
        <begin position="29"/>
        <end position="168"/>
    </location>
</feature>
<gene>
    <name evidence="2" type="ORF">H4W80_001610</name>
</gene>
<protein>
    <recommendedName>
        <fullName evidence="4">Spore-associated protein A</fullName>
    </recommendedName>
</protein>
<evidence type="ECO:0000256" key="1">
    <source>
        <dbReference type="SAM" id="SignalP"/>
    </source>
</evidence>
<proteinExistence type="predicted"/>
<dbReference type="EMBL" id="JADBEK010000001">
    <property type="protein sequence ID" value="MBE1583352.1"/>
    <property type="molecule type" value="Genomic_DNA"/>
</dbReference>